<dbReference type="STRING" id="154538.A0A1M2VG51"/>
<proteinExistence type="predicted"/>
<evidence type="ECO:0000313" key="3">
    <source>
        <dbReference type="Proteomes" id="UP000184267"/>
    </source>
</evidence>
<dbReference type="OrthoDB" id="6613063at2759"/>
<accession>A0A1M2VG51</accession>
<evidence type="ECO:0000256" key="1">
    <source>
        <dbReference type="SAM" id="MobiDB-lite"/>
    </source>
</evidence>
<protein>
    <submittedName>
        <fullName evidence="2">Uncharacterized protein</fullName>
    </submittedName>
</protein>
<organism evidence="2 3">
    <name type="scientific">Trametes pubescens</name>
    <name type="common">White-rot fungus</name>
    <dbReference type="NCBI Taxonomy" id="154538"/>
    <lineage>
        <taxon>Eukaryota</taxon>
        <taxon>Fungi</taxon>
        <taxon>Dikarya</taxon>
        <taxon>Basidiomycota</taxon>
        <taxon>Agaricomycotina</taxon>
        <taxon>Agaricomycetes</taxon>
        <taxon>Polyporales</taxon>
        <taxon>Polyporaceae</taxon>
        <taxon>Trametes</taxon>
    </lineage>
</organism>
<sequence length="79" mass="8570">MNSSDVTELVTLYWEVLADVVVDLQSVQAVVGRVKSRDQWGIIDRSRGLAQTVFNTEDAPAGDGEVSDVGNSVEDEDTD</sequence>
<dbReference type="AlphaFoldDB" id="A0A1M2VG51"/>
<dbReference type="EMBL" id="MNAD01001296">
    <property type="protein sequence ID" value="OJT06582.1"/>
    <property type="molecule type" value="Genomic_DNA"/>
</dbReference>
<gene>
    <name evidence="2" type="ORF">TRAPUB_2562</name>
</gene>
<reference evidence="2 3" key="1">
    <citation type="submission" date="2016-10" db="EMBL/GenBank/DDBJ databases">
        <title>Genome sequence of the basidiomycete white-rot fungus Trametes pubescens.</title>
        <authorList>
            <person name="Makela M.R."/>
            <person name="Granchi Z."/>
            <person name="Peng M."/>
            <person name="De Vries R.P."/>
            <person name="Grigoriev I."/>
            <person name="Riley R."/>
            <person name="Hilden K."/>
        </authorList>
    </citation>
    <scope>NUCLEOTIDE SEQUENCE [LARGE SCALE GENOMIC DNA]</scope>
    <source>
        <strain evidence="2 3">FBCC735</strain>
    </source>
</reference>
<comment type="caution">
    <text evidence="2">The sequence shown here is derived from an EMBL/GenBank/DDBJ whole genome shotgun (WGS) entry which is preliminary data.</text>
</comment>
<name>A0A1M2VG51_TRAPU</name>
<keyword evidence="3" id="KW-1185">Reference proteome</keyword>
<feature type="region of interest" description="Disordered" evidence="1">
    <location>
        <begin position="54"/>
        <end position="79"/>
    </location>
</feature>
<dbReference type="Proteomes" id="UP000184267">
    <property type="component" value="Unassembled WGS sequence"/>
</dbReference>
<evidence type="ECO:0000313" key="2">
    <source>
        <dbReference type="EMBL" id="OJT06582.1"/>
    </source>
</evidence>